<evidence type="ECO:0000313" key="2">
    <source>
        <dbReference type="Proteomes" id="UP000326452"/>
    </source>
</evidence>
<organism evidence="1 2">
    <name type="scientific">Pseudomonas fluorescens</name>
    <dbReference type="NCBI Taxonomy" id="294"/>
    <lineage>
        <taxon>Bacteria</taxon>
        <taxon>Pseudomonadati</taxon>
        <taxon>Pseudomonadota</taxon>
        <taxon>Gammaproteobacteria</taxon>
        <taxon>Pseudomonadales</taxon>
        <taxon>Pseudomonadaceae</taxon>
        <taxon>Pseudomonas</taxon>
    </lineage>
</organism>
<dbReference type="Proteomes" id="UP000326452">
    <property type="component" value="Unassembled WGS sequence"/>
</dbReference>
<dbReference type="AlphaFoldDB" id="A0A5E7VLT9"/>
<sequence length="89" mass="9687">MQVNQPEGGSEEATTNLLTVGDRVSYLQVRAERHGYGFSAREGVIATIDGKVATVRTENGRHITQRIDRLTPEGQPNALSRVLAGGQWP</sequence>
<proteinExistence type="predicted"/>
<protein>
    <submittedName>
        <fullName evidence="1">Uncharacterized protein</fullName>
    </submittedName>
</protein>
<accession>A0A5E7VLT9</accession>
<evidence type="ECO:0000313" key="1">
    <source>
        <dbReference type="EMBL" id="VVQ23761.1"/>
    </source>
</evidence>
<gene>
    <name evidence="1" type="ORF">PS941_05625</name>
</gene>
<dbReference type="OrthoDB" id="6980580at2"/>
<name>A0A5E7VLT9_PSEFL</name>
<dbReference type="RefSeq" id="WP_150694796.1">
    <property type="nucleotide sequence ID" value="NZ_CABVJC010000012.1"/>
</dbReference>
<reference evidence="1 2" key="1">
    <citation type="submission" date="2019-09" db="EMBL/GenBank/DDBJ databases">
        <authorList>
            <person name="Chandra G."/>
            <person name="Truman W A."/>
        </authorList>
    </citation>
    <scope>NUCLEOTIDE SEQUENCE [LARGE SCALE GENOMIC DNA]</scope>
    <source>
        <strain evidence="1">PS941</strain>
    </source>
</reference>
<dbReference type="EMBL" id="CABVJC010000012">
    <property type="protein sequence ID" value="VVQ23761.1"/>
    <property type="molecule type" value="Genomic_DNA"/>
</dbReference>